<dbReference type="Gene3D" id="3.40.30.10">
    <property type="entry name" value="Glutaredoxin"/>
    <property type="match status" value="1"/>
</dbReference>
<organism evidence="1">
    <name type="scientific">Arundo donax</name>
    <name type="common">Giant reed</name>
    <name type="synonym">Donax arundinaceus</name>
    <dbReference type="NCBI Taxonomy" id="35708"/>
    <lineage>
        <taxon>Eukaryota</taxon>
        <taxon>Viridiplantae</taxon>
        <taxon>Streptophyta</taxon>
        <taxon>Embryophyta</taxon>
        <taxon>Tracheophyta</taxon>
        <taxon>Spermatophyta</taxon>
        <taxon>Magnoliopsida</taxon>
        <taxon>Liliopsida</taxon>
        <taxon>Poales</taxon>
        <taxon>Poaceae</taxon>
        <taxon>PACMAD clade</taxon>
        <taxon>Arundinoideae</taxon>
        <taxon>Arundineae</taxon>
        <taxon>Arundo</taxon>
    </lineage>
</organism>
<accession>A0A0A9CQL4</accession>
<reference evidence="1" key="1">
    <citation type="submission" date="2014-09" db="EMBL/GenBank/DDBJ databases">
        <authorList>
            <person name="Magalhaes I.L.F."/>
            <person name="Oliveira U."/>
            <person name="Santos F.R."/>
            <person name="Vidigal T.H.D.A."/>
            <person name="Brescovit A.D."/>
            <person name="Santos A.J."/>
        </authorList>
    </citation>
    <scope>NUCLEOTIDE SEQUENCE</scope>
    <source>
        <tissue evidence="1">Shoot tissue taken approximately 20 cm above the soil surface</tissue>
    </source>
</reference>
<protein>
    <submittedName>
        <fullName evidence="1">Uncharacterized protein</fullName>
    </submittedName>
</protein>
<name>A0A0A9CQL4_ARUDO</name>
<dbReference type="AlphaFoldDB" id="A0A0A9CQL4"/>
<reference evidence="1" key="2">
    <citation type="journal article" date="2015" name="Data Brief">
        <title>Shoot transcriptome of the giant reed, Arundo donax.</title>
        <authorList>
            <person name="Barrero R.A."/>
            <person name="Guerrero F.D."/>
            <person name="Moolhuijzen P."/>
            <person name="Goolsby J.A."/>
            <person name="Tidwell J."/>
            <person name="Bellgard S.E."/>
            <person name="Bellgard M.I."/>
        </authorList>
    </citation>
    <scope>NUCLEOTIDE SEQUENCE</scope>
    <source>
        <tissue evidence="1">Shoot tissue taken approximately 20 cm above the soil surface</tissue>
    </source>
</reference>
<proteinExistence type="predicted"/>
<evidence type="ECO:0000313" key="1">
    <source>
        <dbReference type="EMBL" id="JAD73797.1"/>
    </source>
</evidence>
<dbReference type="EMBL" id="GBRH01224098">
    <property type="protein sequence ID" value="JAD73797.1"/>
    <property type="molecule type" value="Transcribed_RNA"/>
</dbReference>
<sequence>MHNGHGSQGITRYRSSQSSQASFDPSVLMILIALEQQGLQEKIKLVPMDMADKPAWYKNVYPENMVWLEFKYTHFRVEPFEIIAAT</sequence>